<dbReference type="InterPro" id="IPR007899">
    <property type="entry name" value="CHAD_dom"/>
</dbReference>
<organism evidence="3">
    <name type="scientific">freshwater metagenome</name>
    <dbReference type="NCBI Taxonomy" id="449393"/>
    <lineage>
        <taxon>unclassified sequences</taxon>
        <taxon>metagenomes</taxon>
        <taxon>ecological metagenomes</taxon>
    </lineage>
</organism>
<reference evidence="3" key="1">
    <citation type="submission" date="2020-05" db="EMBL/GenBank/DDBJ databases">
        <authorList>
            <person name="Chiriac C."/>
            <person name="Salcher M."/>
            <person name="Ghai R."/>
            <person name="Kavagutti S V."/>
        </authorList>
    </citation>
    <scope>NUCLEOTIDE SEQUENCE</scope>
</reference>
<feature type="domain" description="CHAD" evidence="2">
    <location>
        <begin position="12"/>
        <end position="98"/>
    </location>
</feature>
<evidence type="ECO:0000256" key="1">
    <source>
        <dbReference type="SAM" id="MobiDB-lite"/>
    </source>
</evidence>
<name>A0A6J7I5S6_9ZZZZ</name>
<dbReference type="Pfam" id="PF05235">
    <property type="entry name" value="CHAD"/>
    <property type="match status" value="1"/>
</dbReference>
<dbReference type="EMBL" id="CAFBMK010000135">
    <property type="protein sequence ID" value="CAB4926358.1"/>
    <property type="molecule type" value="Genomic_DNA"/>
</dbReference>
<proteinExistence type="predicted"/>
<dbReference type="InterPro" id="IPR038186">
    <property type="entry name" value="CHAD_dom_sf"/>
</dbReference>
<feature type="region of interest" description="Disordered" evidence="1">
    <location>
        <begin position="184"/>
        <end position="207"/>
    </location>
</feature>
<evidence type="ECO:0000313" key="3">
    <source>
        <dbReference type="EMBL" id="CAB4926358.1"/>
    </source>
</evidence>
<dbReference type="Gene3D" id="1.40.20.10">
    <property type="entry name" value="CHAD domain"/>
    <property type="match status" value="1"/>
</dbReference>
<dbReference type="AlphaFoldDB" id="A0A6J7I5S6"/>
<evidence type="ECO:0000259" key="2">
    <source>
        <dbReference type="Pfam" id="PF05235"/>
    </source>
</evidence>
<dbReference type="PANTHER" id="PTHR39339:SF1">
    <property type="entry name" value="CHAD DOMAIN-CONTAINING PROTEIN"/>
    <property type="match status" value="1"/>
</dbReference>
<dbReference type="PANTHER" id="PTHR39339">
    <property type="entry name" value="SLR1444 PROTEIN"/>
    <property type="match status" value="1"/>
</dbReference>
<gene>
    <name evidence="3" type="ORF">UFOPK3564_02125</name>
</gene>
<protein>
    <submittedName>
        <fullName evidence="3">Unannotated protein</fullName>
    </submittedName>
</protein>
<sequence length="207" mass="23089">MKAGRVKGLDPSAPLADNAERIVRLRLDELCGFVPAALDVTEVEALHDMRIAAKRLRYVLEVTAASCFGPYARTAAKRTRDLQDLIGEIHDCDVALPRVRRVADERREADAAALLRRVDPDAVDLAPELAVDLPHADEHRGLVTLQTYLRARRALLYGRFLVLWQELEREGYRPRLEYALAERPVAPGTPPFTPGSPDVDLSVPDRP</sequence>
<accession>A0A6J7I5S6</accession>